<reference evidence="1 2" key="1">
    <citation type="journal article" date="2012" name="BMC Genomics">
        <title>Tools to kill: Genome of one of the most destructive plant pathogenic fungi Macrophomina phaseolina.</title>
        <authorList>
            <person name="Islam M.S."/>
            <person name="Haque M.S."/>
            <person name="Islam M.M."/>
            <person name="Emdad E.M."/>
            <person name="Halim A."/>
            <person name="Hossen Q.M.M."/>
            <person name="Hossain M.Z."/>
            <person name="Ahmed B."/>
            <person name="Rahim S."/>
            <person name="Rahman M.S."/>
            <person name="Alam M.M."/>
            <person name="Hou S."/>
            <person name="Wan X."/>
            <person name="Saito J.A."/>
            <person name="Alam M."/>
        </authorList>
    </citation>
    <scope>NUCLEOTIDE SEQUENCE [LARGE SCALE GENOMIC DNA]</scope>
    <source>
        <strain evidence="1 2">MS6</strain>
    </source>
</reference>
<gene>
    <name evidence="1" type="ORF">MPH_03587</name>
</gene>
<dbReference type="Proteomes" id="UP000007129">
    <property type="component" value="Unassembled WGS sequence"/>
</dbReference>
<sequence length="130" mass="13645">MSVSTCSIALITCEGGNFVTGIKSRITPVGFPLHLPHSFPIDTVQLQSLITTMKVSALLSAVFLASASLAAPAPVPGDVNPNSCIDVPAGPYAGYCPSPYKYSFIKYCATRDRGDENCPTQSAEAKCCIV</sequence>
<organism evidence="1 2">
    <name type="scientific">Macrophomina phaseolina (strain MS6)</name>
    <name type="common">Charcoal rot fungus</name>
    <dbReference type="NCBI Taxonomy" id="1126212"/>
    <lineage>
        <taxon>Eukaryota</taxon>
        <taxon>Fungi</taxon>
        <taxon>Dikarya</taxon>
        <taxon>Ascomycota</taxon>
        <taxon>Pezizomycotina</taxon>
        <taxon>Dothideomycetes</taxon>
        <taxon>Dothideomycetes incertae sedis</taxon>
        <taxon>Botryosphaeriales</taxon>
        <taxon>Botryosphaeriaceae</taxon>
        <taxon>Macrophomina</taxon>
    </lineage>
</organism>
<dbReference type="AlphaFoldDB" id="K2S2G7"/>
<evidence type="ECO:0000313" key="2">
    <source>
        <dbReference type="Proteomes" id="UP000007129"/>
    </source>
</evidence>
<dbReference type="EMBL" id="AHHD01000165">
    <property type="protein sequence ID" value="EKG19217.1"/>
    <property type="molecule type" value="Genomic_DNA"/>
</dbReference>
<protein>
    <submittedName>
        <fullName evidence="1">Uncharacterized protein</fullName>
    </submittedName>
</protein>
<proteinExistence type="predicted"/>
<accession>K2S2G7</accession>
<dbReference type="HOGENOM" id="CLU_1938559_0_0_1"/>
<evidence type="ECO:0000313" key="1">
    <source>
        <dbReference type="EMBL" id="EKG19217.1"/>
    </source>
</evidence>
<name>K2S2G7_MACPH</name>
<comment type="caution">
    <text evidence="1">The sequence shown here is derived from an EMBL/GenBank/DDBJ whole genome shotgun (WGS) entry which is preliminary data.</text>
</comment>
<dbReference type="OrthoDB" id="10308581at2759"/>
<dbReference type="VEuPathDB" id="FungiDB:MPH_03587"/>
<dbReference type="InParanoid" id="K2S2G7"/>